<evidence type="ECO:0000259" key="2">
    <source>
        <dbReference type="Pfam" id="PF13239"/>
    </source>
</evidence>
<feature type="transmembrane region" description="Helical" evidence="1">
    <location>
        <begin position="87"/>
        <end position="104"/>
    </location>
</feature>
<dbReference type="Pfam" id="PF13239">
    <property type="entry name" value="2TM"/>
    <property type="match status" value="1"/>
</dbReference>
<name>A0A8J6XVF2_9CYAN</name>
<gene>
    <name evidence="3" type="ORF">ICL16_20770</name>
</gene>
<keyword evidence="1" id="KW-1133">Transmembrane helix</keyword>
<evidence type="ECO:0000313" key="4">
    <source>
        <dbReference type="Proteomes" id="UP000629098"/>
    </source>
</evidence>
<comment type="caution">
    <text evidence="3">The sequence shown here is derived from an EMBL/GenBank/DDBJ whole genome shotgun (WGS) entry which is preliminary data.</text>
</comment>
<organism evidence="3 4">
    <name type="scientific">Iningainema tapete BLCC-T55</name>
    <dbReference type="NCBI Taxonomy" id="2748662"/>
    <lineage>
        <taxon>Bacteria</taxon>
        <taxon>Bacillati</taxon>
        <taxon>Cyanobacteriota</taxon>
        <taxon>Cyanophyceae</taxon>
        <taxon>Nostocales</taxon>
        <taxon>Scytonemataceae</taxon>
        <taxon>Iningainema tapete</taxon>
    </lineage>
</organism>
<proteinExistence type="predicted"/>
<dbReference type="Proteomes" id="UP000629098">
    <property type="component" value="Unassembled WGS sequence"/>
</dbReference>
<sequence>MMKVEQKNTNYYSQEDVQQILQIAIARQADEKNKEFSYEQLLEIAAELQISPESLQQAESEWLVQQGEKQQHLTFNAYRRGKFKKRLGNYTIVNGVLLLIDLLQGGGLSWALYVLLFWGIPVGLDGWKAYQTEGEEYEAAFQRWYRQRQVKQLFNTTVNRWLKSWQIY</sequence>
<dbReference type="EMBL" id="JACXAE010000071">
    <property type="protein sequence ID" value="MBD2774433.1"/>
    <property type="molecule type" value="Genomic_DNA"/>
</dbReference>
<accession>A0A8J6XVF2</accession>
<dbReference type="AlphaFoldDB" id="A0A8J6XVF2"/>
<keyword evidence="1" id="KW-0812">Transmembrane</keyword>
<keyword evidence="1" id="KW-0472">Membrane</keyword>
<reference evidence="3" key="1">
    <citation type="submission" date="2020-09" db="EMBL/GenBank/DDBJ databases">
        <title>Iningainema tapete sp. nov. (Scytonemataceae, Cyanobacteria) from greenhouses in central Florida (USA) produces two types of nodularin with biosynthetic potential for microcystin-LR and anabaenopeptins.</title>
        <authorList>
            <person name="Berthold D.E."/>
            <person name="Lefler F.W."/>
            <person name="Huang I.-S."/>
            <person name="Abdulla H."/>
            <person name="Zimba P.V."/>
            <person name="Laughinghouse H.D. IV."/>
        </authorList>
    </citation>
    <scope>NUCLEOTIDE SEQUENCE</scope>
    <source>
        <strain evidence="3">BLCCT55</strain>
    </source>
</reference>
<evidence type="ECO:0000313" key="3">
    <source>
        <dbReference type="EMBL" id="MBD2774433.1"/>
    </source>
</evidence>
<dbReference type="InterPro" id="IPR025698">
    <property type="entry name" value="2TM_dom"/>
</dbReference>
<feature type="domain" description="2TM" evidence="2">
    <location>
        <begin position="74"/>
        <end position="151"/>
    </location>
</feature>
<protein>
    <submittedName>
        <fullName evidence="3">2TM domain-containing protein</fullName>
    </submittedName>
</protein>
<keyword evidence="4" id="KW-1185">Reference proteome</keyword>
<evidence type="ECO:0000256" key="1">
    <source>
        <dbReference type="SAM" id="Phobius"/>
    </source>
</evidence>